<evidence type="ECO:0000313" key="2">
    <source>
        <dbReference type="EMBL" id="MCT7657523.1"/>
    </source>
</evidence>
<keyword evidence="3" id="KW-1185">Reference proteome</keyword>
<dbReference type="Pfam" id="PF02720">
    <property type="entry name" value="DUF222"/>
    <property type="match status" value="1"/>
</dbReference>
<dbReference type="Proteomes" id="UP001206639">
    <property type="component" value="Unassembled WGS sequence"/>
</dbReference>
<organism evidence="2 3">
    <name type="scientific">Mycobacterium deserti</name>
    <dbReference type="NCBI Taxonomy" id="2978347"/>
    <lineage>
        <taxon>Bacteria</taxon>
        <taxon>Bacillati</taxon>
        <taxon>Actinomycetota</taxon>
        <taxon>Actinomycetes</taxon>
        <taxon>Mycobacteriales</taxon>
        <taxon>Mycobacteriaceae</taxon>
        <taxon>Mycobacterium</taxon>
    </lineage>
</organism>
<dbReference type="SMART" id="SM00507">
    <property type="entry name" value="HNHc"/>
    <property type="match status" value="1"/>
</dbReference>
<accession>A0ABT2M5I5</accession>
<dbReference type="InterPro" id="IPR003615">
    <property type="entry name" value="HNH_nuc"/>
</dbReference>
<proteinExistence type="predicted"/>
<gene>
    <name evidence="2" type="ORF">N4S67_03700</name>
</gene>
<dbReference type="RefSeq" id="WP_260991564.1">
    <property type="nucleotide sequence ID" value="NZ_JAODWD010000001.1"/>
</dbReference>
<keyword evidence="2" id="KW-0255">Endonuclease</keyword>
<evidence type="ECO:0000313" key="3">
    <source>
        <dbReference type="Proteomes" id="UP001206639"/>
    </source>
</evidence>
<name>A0ABT2M5I5_9MYCO</name>
<keyword evidence="2" id="KW-0378">Hydrolase</keyword>
<dbReference type="EMBL" id="JAODWD010000001">
    <property type="protein sequence ID" value="MCT7657523.1"/>
    <property type="molecule type" value="Genomic_DNA"/>
</dbReference>
<evidence type="ECO:0000259" key="1">
    <source>
        <dbReference type="SMART" id="SM00507"/>
    </source>
</evidence>
<dbReference type="InterPro" id="IPR003870">
    <property type="entry name" value="DUF222"/>
</dbReference>
<protein>
    <submittedName>
        <fullName evidence="2">HNH endonuclease</fullName>
    </submittedName>
</protein>
<dbReference type="GO" id="GO:0004519">
    <property type="term" value="F:endonuclease activity"/>
    <property type="evidence" value="ECO:0007669"/>
    <property type="project" value="UniProtKB-KW"/>
</dbReference>
<sequence>MFDLLGDAGVVDAITVASREQNAACGRELITIGELYARYAPDDEDERNDWAVDGHTNLVAELSAALNISRGRASARLDYAIALRDRLPEVARIFAAGDIDYQMMAALVYRSDNVIDDEALARLDAAFANWAPKWMKLSGPKLKERIDMWVEKFDPEAVRISEKARDDRYADVGPISPGMAGIWAKMTFDDGVGIDDRLDEVAATVCSDDPRTLRQRRSDAMVAVFAKTFRLRCQCGQESCPAAGAEDASLSQVVVQVIAEQSSFDGDSDNPGYAIGHGAVPASMLREMTATAKLQPVRLPPPCAESAYRPSAALARFVRCRDLACRFPGCDAPAAKCQIDHTIPHPLGPTHPSNLKLLCVTHHLLKTFWTGPGGWADRQLPDGTVIWTAPSGRVYTTAPAGADFFASLATPQANSFCRPRAGRSLPSAD</sequence>
<feature type="domain" description="HNH nuclease" evidence="1">
    <location>
        <begin position="313"/>
        <end position="364"/>
    </location>
</feature>
<comment type="caution">
    <text evidence="2">The sequence shown here is derived from an EMBL/GenBank/DDBJ whole genome shotgun (WGS) entry which is preliminary data.</text>
</comment>
<keyword evidence="2" id="KW-0540">Nuclease</keyword>
<reference evidence="3" key="1">
    <citation type="submission" date="2023-07" db="EMBL/GenBank/DDBJ databases">
        <authorList>
            <person name="Deng Y."/>
            <person name="Zhang Y.-Q."/>
        </authorList>
    </citation>
    <scope>NUCLEOTIDE SEQUENCE [LARGE SCALE GENOMIC DNA]</scope>
    <source>
        <strain evidence="3">CPCC 205710</strain>
    </source>
</reference>
<dbReference type="CDD" id="cd00085">
    <property type="entry name" value="HNHc"/>
    <property type="match status" value="1"/>
</dbReference>